<dbReference type="PANTHER" id="PTHR43249:SF1">
    <property type="entry name" value="D-GLUCOSIDE 3-DEHYDROGENASE"/>
    <property type="match status" value="1"/>
</dbReference>
<dbReference type="SUPFAM" id="SSF51735">
    <property type="entry name" value="NAD(P)-binding Rossmann-fold domains"/>
    <property type="match status" value="1"/>
</dbReference>
<dbReference type="InterPro" id="IPR000683">
    <property type="entry name" value="Gfo/Idh/MocA-like_OxRdtase_N"/>
</dbReference>
<protein>
    <submittedName>
        <fullName evidence="3">Gfo/Idh/MocA family oxidoreductase</fullName>
    </submittedName>
</protein>
<evidence type="ECO:0000259" key="2">
    <source>
        <dbReference type="Pfam" id="PF22725"/>
    </source>
</evidence>
<comment type="caution">
    <text evidence="3">The sequence shown here is derived from an EMBL/GenBank/DDBJ whole genome shotgun (WGS) entry which is preliminary data.</text>
</comment>
<dbReference type="Gene3D" id="3.40.50.720">
    <property type="entry name" value="NAD(P)-binding Rossmann-like Domain"/>
    <property type="match status" value="1"/>
</dbReference>
<dbReference type="PANTHER" id="PTHR43249">
    <property type="entry name" value="UDP-N-ACETYL-2-AMINO-2-DEOXY-D-GLUCURONATE OXIDASE"/>
    <property type="match status" value="1"/>
</dbReference>
<name>A0A927F614_9BACT</name>
<evidence type="ECO:0000313" key="4">
    <source>
        <dbReference type="Proteomes" id="UP000622317"/>
    </source>
</evidence>
<dbReference type="RefSeq" id="WP_191615641.1">
    <property type="nucleotide sequence ID" value="NZ_JACYFG010000006.1"/>
</dbReference>
<dbReference type="Pfam" id="PF22725">
    <property type="entry name" value="GFO_IDH_MocA_C3"/>
    <property type="match status" value="1"/>
</dbReference>
<accession>A0A927F614</accession>
<dbReference type="InterPro" id="IPR036291">
    <property type="entry name" value="NAD(P)-bd_dom_sf"/>
</dbReference>
<proteinExistence type="predicted"/>
<sequence length="385" mass="42459">MDKSVRVGIIGLGNMGSAHARMIKEGKVPGLELAAIADERSDVSKAFPDIRFFESGSYLIKSGEVEAVIVCTPHYSHTTYGIETLDAGLHLLVEKPISVHKADCERLIEASKGKDVVFAAMFNQRTDPAYLKLKHLIESGELGEIERVQWTITDWYRPDAYYASGGWRATWSGEGGGVLMNQCPHQLDLWQWLFGMPETIWADCQIGRFHDIEVEDSVTAVMKYADGKRGVLITTTGEAPGTNRLEVACARGRVILENGKVEWLRNEVENREFLKTTKNLFGKPDTWKVEIPFPNTGEQHLGVLKNFAKAILDGELLIAPAAEGMNSVELANAMLLSAAEGGEVSLPMDSSRYEALLKSRIAASKPKARVEVRGSVDSDEFAKSF</sequence>
<dbReference type="GO" id="GO:0000166">
    <property type="term" value="F:nucleotide binding"/>
    <property type="evidence" value="ECO:0007669"/>
    <property type="project" value="InterPro"/>
</dbReference>
<evidence type="ECO:0000313" key="3">
    <source>
        <dbReference type="EMBL" id="MBD5778504.1"/>
    </source>
</evidence>
<dbReference type="EMBL" id="JACYFG010000006">
    <property type="protein sequence ID" value="MBD5778504.1"/>
    <property type="molecule type" value="Genomic_DNA"/>
</dbReference>
<dbReference type="Proteomes" id="UP000622317">
    <property type="component" value="Unassembled WGS sequence"/>
</dbReference>
<dbReference type="Pfam" id="PF01408">
    <property type="entry name" value="GFO_IDH_MocA"/>
    <property type="match status" value="1"/>
</dbReference>
<gene>
    <name evidence="3" type="ORF">IEN85_03295</name>
</gene>
<reference evidence="3" key="1">
    <citation type="submission" date="2020-09" db="EMBL/GenBank/DDBJ databases">
        <title>Pelagicoccus enzymogenes sp. nov. with an EPS production, isolated from marine sediment.</title>
        <authorList>
            <person name="Feng X."/>
        </authorList>
    </citation>
    <scope>NUCLEOTIDE SEQUENCE</scope>
    <source>
        <strain evidence="3">NFK12</strain>
    </source>
</reference>
<evidence type="ECO:0000259" key="1">
    <source>
        <dbReference type="Pfam" id="PF01408"/>
    </source>
</evidence>
<dbReference type="SUPFAM" id="SSF55347">
    <property type="entry name" value="Glyceraldehyde-3-phosphate dehydrogenase-like, C-terminal domain"/>
    <property type="match status" value="1"/>
</dbReference>
<feature type="domain" description="GFO/IDH/MocA-like oxidoreductase" evidence="2">
    <location>
        <begin position="130"/>
        <end position="254"/>
    </location>
</feature>
<organism evidence="3 4">
    <name type="scientific">Pelagicoccus enzymogenes</name>
    <dbReference type="NCBI Taxonomy" id="2773457"/>
    <lineage>
        <taxon>Bacteria</taxon>
        <taxon>Pseudomonadati</taxon>
        <taxon>Verrucomicrobiota</taxon>
        <taxon>Opitutia</taxon>
        <taxon>Puniceicoccales</taxon>
        <taxon>Pelagicoccaceae</taxon>
        <taxon>Pelagicoccus</taxon>
    </lineage>
</organism>
<dbReference type="AlphaFoldDB" id="A0A927F614"/>
<dbReference type="Gene3D" id="3.30.360.10">
    <property type="entry name" value="Dihydrodipicolinate Reductase, domain 2"/>
    <property type="match status" value="1"/>
</dbReference>
<keyword evidence="4" id="KW-1185">Reference proteome</keyword>
<dbReference type="InterPro" id="IPR055170">
    <property type="entry name" value="GFO_IDH_MocA-like_dom"/>
</dbReference>
<feature type="domain" description="Gfo/Idh/MocA-like oxidoreductase N-terminal" evidence="1">
    <location>
        <begin position="5"/>
        <end position="119"/>
    </location>
</feature>
<dbReference type="InterPro" id="IPR052515">
    <property type="entry name" value="Gfo/Idh/MocA_Oxidoreductase"/>
</dbReference>